<dbReference type="Proteomes" id="UP000288216">
    <property type="component" value="Unassembled WGS sequence"/>
</dbReference>
<organism evidence="1 2">
    <name type="scientific">Scyliorhinus torazame</name>
    <name type="common">Cloudy catshark</name>
    <name type="synonym">Catulus torazame</name>
    <dbReference type="NCBI Taxonomy" id="75743"/>
    <lineage>
        <taxon>Eukaryota</taxon>
        <taxon>Metazoa</taxon>
        <taxon>Chordata</taxon>
        <taxon>Craniata</taxon>
        <taxon>Vertebrata</taxon>
        <taxon>Chondrichthyes</taxon>
        <taxon>Elasmobranchii</taxon>
        <taxon>Galeomorphii</taxon>
        <taxon>Galeoidea</taxon>
        <taxon>Carcharhiniformes</taxon>
        <taxon>Scyliorhinidae</taxon>
        <taxon>Scyliorhinus</taxon>
    </lineage>
</organism>
<gene>
    <name evidence="1" type="ORF">scyTo_0012693</name>
</gene>
<comment type="caution">
    <text evidence="1">The sequence shown here is derived from an EMBL/GenBank/DDBJ whole genome shotgun (WGS) entry which is preliminary data.</text>
</comment>
<reference evidence="1 2" key="1">
    <citation type="journal article" date="2018" name="Nat. Ecol. Evol.">
        <title>Shark genomes provide insights into elasmobranch evolution and the origin of vertebrates.</title>
        <authorList>
            <person name="Hara Y"/>
            <person name="Yamaguchi K"/>
            <person name="Onimaru K"/>
            <person name="Kadota M"/>
            <person name="Koyanagi M"/>
            <person name="Keeley SD"/>
            <person name="Tatsumi K"/>
            <person name="Tanaka K"/>
            <person name="Motone F"/>
            <person name="Kageyama Y"/>
            <person name="Nozu R"/>
            <person name="Adachi N"/>
            <person name="Nishimura O"/>
            <person name="Nakagawa R"/>
            <person name="Tanegashima C"/>
            <person name="Kiyatake I"/>
            <person name="Matsumoto R"/>
            <person name="Murakumo K"/>
            <person name="Nishida K"/>
            <person name="Terakita A"/>
            <person name="Kuratani S"/>
            <person name="Sato K"/>
            <person name="Hyodo S Kuraku.S."/>
        </authorList>
    </citation>
    <scope>NUCLEOTIDE SEQUENCE [LARGE SCALE GENOMIC DNA]</scope>
</reference>
<name>A0A401NH54_SCYTO</name>
<evidence type="ECO:0000313" key="1">
    <source>
        <dbReference type="EMBL" id="GCB60200.1"/>
    </source>
</evidence>
<dbReference type="EMBL" id="BFAA01006212">
    <property type="protein sequence ID" value="GCB60200.1"/>
    <property type="molecule type" value="Genomic_DNA"/>
</dbReference>
<sequence>MFAASACLPLNKVTAQGEEEYLALESLRPGSKGEFDDGSDLGISEWHGIPCLPPCQELAGFTLHHASLCHYHHCRNHLGR</sequence>
<proteinExistence type="predicted"/>
<evidence type="ECO:0000313" key="2">
    <source>
        <dbReference type="Proteomes" id="UP000288216"/>
    </source>
</evidence>
<dbReference type="AlphaFoldDB" id="A0A401NH54"/>
<accession>A0A401NH54</accession>
<protein>
    <submittedName>
        <fullName evidence="1">Uncharacterized protein</fullName>
    </submittedName>
</protein>
<keyword evidence="2" id="KW-1185">Reference proteome</keyword>